<feature type="compositionally biased region" description="Basic residues" evidence="1">
    <location>
        <begin position="181"/>
        <end position="196"/>
    </location>
</feature>
<feature type="non-terminal residue" evidence="2">
    <location>
        <position position="1"/>
    </location>
</feature>
<feature type="compositionally biased region" description="Basic residues" evidence="1">
    <location>
        <begin position="97"/>
        <end position="106"/>
    </location>
</feature>
<sequence length="460" mass="50471">AVAPRVHPCVAPCALPGRAGARRRLAPVVGSPARRGVARAGRPRHDPQGRAEGPLARPGCNGVRRAGGRRRQGVRDGPPARRGRQAPQRPVRAQERHPRHRAGRLPRRGDRQTALGVRVRLPVHRQLRRRPAVYAGRRQRPGLRLRHGGAPALPRREYRQGGLGPQADRPADADVGVRRPPAGRRRPGLRARRRPQGHPVRAEQADRRAGVAGDPGEGGRVQPADRPRGGRPAAVDPVVPGRRQRARPGHRQAALDGRAGADEVRGDGRHPGRPPRREARRRAVRLVPVRRGAAAEARQGRGRQPGRQRPVEAGRQVRPDERRDPDADGHAGHPRRARLRARRPRPAPLPGVGHRRPGVGVAGRHHVRPAADELGDHVPHAARPGRGGRPPHPVRQRARRRDRRRPDADGPEGGRPRAPDRPDEHRRPPAGPLEPPGVREQEHLLEERQGTGLLVVREGV</sequence>
<feature type="compositionally biased region" description="Basic and acidic residues" evidence="1">
    <location>
        <begin position="200"/>
        <end position="209"/>
    </location>
</feature>
<feature type="non-terminal residue" evidence="2">
    <location>
        <position position="460"/>
    </location>
</feature>
<feature type="region of interest" description="Disordered" evidence="1">
    <location>
        <begin position="1"/>
        <end position="460"/>
    </location>
</feature>
<feature type="compositionally biased region" description="Basic and acidic residues" evidence="1">
    <location>
        <begin position="369"/>
        <end position="379"/>
    </location>
</feature>
<feature type="compositionally biased region" description="Basic and acidic residues" evidence="1">
    <location>
        <begin position="259"/>
        <end position="270"/>
    </location>
</feature>
<evidence type="ECO:0000313" key="2">
    <source>
        <dbReference type="EMBL" id="CAA9444381.1"/>
    </source>
</evidence>
<feature type="compositionally biased region" description="Basic and acidic residues" evidence="1">
    <location>
        <begin position="309"/>
        <end position="331"/>
    </location>
</feature>
<protein>
    <submittedName>
        <fullName evidence="2">Uncharacterized protein</fullName>
    </submittedName>
</protein>
<feature type="compositionally biased region" description="Basic residues" evidence="1">
    <location>
        <begin position="353"/>
        <end position="368"/>
    </location>
</feature>
<feature type="compositionally biased region" description="Low complexity" evidence="1">
    <location>
        <begin position="285"/>
        <end position="297"/>
    </location>
</feature>
<feature type="compositionally biased region" description="Basic residues" evidence="1">
    <location>
        <begin position="332"/>
        <end position="345"/>
    </location>
</feature>
<feature type="compositionally biased region" description="Basic and acidic residues" evidence="1">
    <location>
        <begin position="437"/>
        <end position="449"/>
    </location>
</feature>
<reference evidence="2" key="1">
    <citation type="submission" date="2020-02" db="EMBL/GenBank/DDBJ databases">
        <authorList>
            <person name="Meier V. D."/>
        </authorList>
    </citation>
    <scope>NUCLEOTIDE SEQUENCE</scope>
    <source>
        <strain evidence="2">AVDCRST_MAG64</strain>
    </source>
</reference>
<proteinExistence type="predicted"/>
<feature type="compositionally biased region" description="Basic residues" evidence="1">
    <location>
        <begin position="121"/>
        <end position="147"/>
    </location>
</feature>
<organism evidence="2">
    <name type="scientific">uncultured Phycisphaerae bacterium</name>
    <dbReference type="NCBI Taxonomy" id="904963"/>
    <lineage>
        <taxon>Bacteria</taxon>
        <taxon>Pseudomonadati</taxon>
        <taxon>Planctomycetota</taxon>
        <taxon>Phycisphaerae</taxon>
        <taxon>environmental samples</taxon>
    </lineage>
</organism>
<dbReference type="AlphaFoldDB" id="A0A6J4QH90"/>
<feature type="compositionally biased region" description="Basic residues" evidence="1">
    <location>
        <begin position="392"/>
        <end position="403"/>
    </location>
</feature>
<dbReference type="EMBL" id="CADCUQ010001035">
    <property type="protein sequence ID" value="CAA9444381.1"/>
    <property type="molecule type" value="Genomic_DNA"/>
</dbReference>
<accession>A0A6J4QH90</accession>
<feature type="compositionally biased region" description="Low complexity" evidence="1">
    <location>
        <begin position="26"/>
        <end position="40"/>
    </location>
</feature>
<evidence type="ECO:0000256" key="1">
    <source>
        <dbReference type="SAM" id="MobiDB-lite"/>
    </source>
</evidence>
<feature type="compositionally biased region" description="Basic residues" evidence="1">
    <location>
        <begin position="271"/>
        <end position="284"/>
    </location>
</feature>
<name>A0A6J4QH90_9BACT</name>
<gene>
    <name evidence="2" type="ORF">AVDCRST_MAG64-4415</name>
</gene>
<feature type="compositionally biased region" description="Basic and acidic residues" evidence="1">
    <location>
        <begin position="404"/>
        <end position="427"/>
    </location>
</feature>